<evidence type="ECO:0000313" key="3">
    <source>
        <dbReference type="EMBL" id="PUB18642.1"/>
    </source>
</evidence>
<name>A0A2T6KQ10_9RHOB</name>
<dbReference type="InterPro" id="IPR013196">
    <property type="entry name" value="HTH_11"/>
</dbReference>
<dbReference type="PANTHER" id="PTHR34580:SF3">
    <property type="entry name" value="PROTEIN PAFB"/>
    <property type="match status" value="1"/>
</dbReference>
<evidence type="ECO:0000259" key="2">
    <source>
        <dbReference type="Pfam" id="PF13280"/>
    </source>
</evidence>
<evidence type="ECO:0000313" key="4">
    <source>
        <dbReference type="Proteomes" id="UP000244523"/>
    </source>
</evidence>
<dbReference type="EMBL" id="QBUD01000001">
    <property type="protein sequence ID" value="PUB18642.1"/>
    <property type="molecule type" value="Genomic_DNA"/>
</dbReference>
<dbReference type="PANTHER" id="PTHR34580">
    <property type="match status" value="1"/>
</dbReference>
<dbReference type="Pfam" id="PF08279">
    <property type="entry name" value="HTH_11"/>
    <property type="match status" value="1"/>
</dbReference>
<dbReference type="PROSITE" id="PS52050">
    <property type="entry name" value="WYL"/>
    <property type="match status" value="1"/>
</dbReference>
<comment type="caution">
    <text evidence="3">The sequence shown here is derived from an EMBL/GenBank/DDBJ whole genome shotgun (WGS) entry which is preliminary data.</text>
</comment>
<dbReference type="InterPro" id="IPR036390">
    <property type="entry name" value="WH_DNA-bd_sf"/>
</dbReference>
<gene>
    <name evidence="3" type="ORF">C8N45_101227</name>
</gene>
<feature type="domain" description="WYL" evidence="2">
    <location>
        <begin position="139"/>
        <end position="203"/>
    </location>
</feature>
<dbReference type="SUPFAM" id="SSF46785">
    <property type="entry name" value="Winged helix' DNA-binding domain"/>
    <property type="match status" value="1"/>
</dbReference>
<feature type="domain" description="Helix-turn-helix type 11" evidence="1">
    <location>
        <begin position="6"/>
        <end position="59"/>
    </location>
</feature>
<protein>
    <submittedName>
        <fullName evidence="3">WYL domain-containing protein</fullName>
    </submittedName>
</protein>
<organism evidence="3 4">
    <name type="scientific">Yoonia sediminilitoris</name>
    <dbReference type="NCBI Taxonomy" id="1286148"/>
    <lineage>
        <taxon>Bacteria</taxon>
        <taxon>Pseudomonadati</taxon>
        <taxon>Pseudomonadota</taxon>
        <taxon>Alphaproteobacteria</taxon>
        <taxon>Rhodobacterales</taxon>
        <taxon>Paracoccaceae</taxon>
        <taxon>Yoonia</taxon>
    </lineage>
</organism>
<reference evidence="3 4" key="1">
    <citation type="submission" date="2018-04" db="EMBL/GenBank/DDBJ databases">
        <title>Genomic Encyclopedia of Archaeal and Bacterial Type Strains, Phase II (KMG-II): from individual species to whole genera.</title>
        <authorList>
            <person name="Goeker M."/>
        </authorList>
    </citation>
    <scope>NUCLEOTIDE SEQUENCE [LARGE SCALE GENOMIC DNA]</scope>
    <source>
        <strain evidence="3 4">DSM 29955</strain>
    </source>
</reference>
<dbReference type="RefSeq" id="WP_108384387.1">
    <property type="nucleotide sequence ID" value="NZ_QBUD01000001.1"/>
</dbReference>
<dbReference type="InterPro" id="IPR036388">
    <property type="entry name" value="WH-like_DNA-bd_sf"/>
</dbReference>
<dbReference type="Pfam" id="PF13280">
    <property type="entry name" value="WYL"/>
    <property type="match status" value="1"/>
</dbReference>
<accession>A0A2T6KQ10</accession>
<sequence>MAKSDRILRLIQLLRSLPKPVTAAVLAEKLEVSKRTVYRDIDALRIVGARVDGEAGVGYALIEDIALPPQTLTRLETEALSIGLSEVQFRGDAKLADAARDAFSKITATLKESQQRDVLHAVSQVYRFTKHDASEVEMTTIREACWSEHAMLLTYRDRAGSETTRRIYPLAVLYFERAVMLLGFCHLRNDYRKFHVTQIISATPLKESFRPRRVQLLNDYVTDLRKRVEEWNGNLSDF</sequence>
<dbReference type="InterPro" id="IPR026881">
    <property type="entry name" value="WYL_dom"/>
</dbReference>
<dbReference type="Gene3D" id="1.10.10.10">
    <property type="entry name" value="Winged helix-like DNA-binding domain superfamily/Winged helix DNA-binding domain"/>
    <property type="match status" value="1"/>
</dbReference>
<keyword evidence="4" id="KW-1185">Reference proteome</keyword>
<dbReference type="OrthoDB" id="9807255at2"/>
<dbReference type="Proteomes" id="UP000244523">
    <property type="component" value="Unassembled WGS sequence"/>
</dbReference>
<evidence type="ECO:0000259" key="1">
    <source>
        <dbReference type="Pfam" id="PF08279"/>
    </source>
</evidence>
<dbReference type="AlphaFoldDB" id="A0A2T6KQ10"/>
<dbReference type="InterPro" id="IPR051534">
    <property type="entry name" value="CBASS_pafABC_assoc_protein"/>
</dbReference>
<proteinExistence type="predicted"/>